<proteinExistence type="predicted"/>
<sequence length="373" mass="43684">MSYGTETETYKNSPECDITLKQFESVNSGTPTSQSMNDSLKNQQIILASDNPLMAKIQNILKLQLLKQSENIKREIQTLSMVVKAKEKEKSSTISLINNANSQVAAQQNLLSDFHRMKVELETANEKLGKSIEQQIQRHRVLKSQIECSREFLNELTKHEKEQEISFNRCSQTKYHTKQYKKKLLNNQQKQDLLLLSLTQENLRLEDRINQLGEQGKAKYEESELLRQKLMDNSIGLDAVNKDNAEEEKNKYHILLTEYYSYKRSSQVECNKHDELLHFLNKFTQKQINLQNGFKTCLENFNDLRDKYFNILKMTEIQNQNLNEVIFEQKSVQNELNKLLRLQNNISNQQLIYEDQILEEFNNELITDGFSVS</sequence>
<dbReference type="EnsemblMetazoa" id="XM_029489927.1">
    <property type="protein sequence ID" value="XP_029345787.1"/>
    <property type="gene ID" value="LOC115034142"/>
</dbReference>
<dbReference type="OrthoDB" id="188741at2759"/>
<dbReference type="GO" id="GO:0005737">
    <property type="term" value="C:cytoplasm"/>
    <property type="evidence" value="ECO:0007669"/>
    <property type="project" value="TreeGrafter"/>
</dbReference>
<dbReference type="AlphaFoldDB" id="A0A8R2JT83"/>
<dbReference type="GeneID" id="115034142"/>
<reference evidence="2" key="1">
    <citation type="submission" date="2010-06" db="EMBL/GenBank/DDBJ databases">
        <authorList>
            <person name="Jiang H."/>
            <person name="Abraham K."/>
            <person name="Ali S."/>
            <person name="Alsbrooks S.L."/>
            <person name="Anim B.N."/>
            <person name="Anosike U.S."/>
            <person name="Attaway T."/>
            <person name="Bandaranaike D.P."/>
            <person name="Battles P.K."/>
            <person name="Bell S.N."/>
            <person name="Bell A.V."/>
            <person name="Beltran B."/>
            <person name="Bickham C."/>
            <person name="Bustamante Y."/>
            <person name="Caleb T."/>
            <person name="Canada A."/>
            <person name="Cardenas V."/>
            <person name="Carter K."/>
            <person name="Chacko J."/>
            <person name="Chandrabose M.N."/>
            <person name="Chavez D."/>
            <person name="Chavez A."/>
            <person name="Chen L."/>
            <person name="Chu H.-S."/>
            <person name="Claassen K.J."/>
            <person name="Cockrell R."/>
            <person name="Collins M."/>
            <person name="Cooper J.A."/>
            <person name="Cree A."/>
            <person name="Curry S.M."/>
            <person name="Da Y."/>
            <person name="Dao M.D."/>
            <person name="Das B."/>
            <person name="Davila M.-L."/>
            <person name="Davy-Carroll L."/>
            <person name="Denson S."/>
            <person name="Dinh H."/>
            <person name="Ebong V.E."/>
            <person name="Edwards J.R."/>
            <person name="Egan A."/>
            <person name="El-Daye J."/>
            <person name="Escobedo L."/>
            <person name="Fernandez S."/>
            <person name="Fernando P.R."/>
            <person name="Flagg N."/>
            <person name="Forbes L.D."/>
            <person name="Fowler R.G."/>
            <person name="Fu Q."/>
            <person name="Gabisi R.A."/>
            <person name="Ganer J."/>
            <person name="Garbino Pronczuk A."/>
            <person name="Garcia R.M."/>
            <person name="Garner T."/>
            <person name="Garrett T.E."/>
            <person name="Gonzalez D.A."/>
            <person name="Hamid H."/>
            <person name="Hawkins E.S."/>
            <person name="Hirani K."/>
            <person name="Hogues M.E."/>
            <person name="Hollins B."/>
            <person name="Hsiao C.-H."/>
            <person name="Jabil R."/>
            <person name="James M.L."/>
            <person name="Jhangiani S.N."/>
            <person name="Johnson B."/>
            <person name="Johnson Q."/>
            <person name="Joshi V."/>
            <person name="Kalu J.B."/>
            <person name="Kam C."/>
            <person name="Kashfia A."/>
            <person name="Keebler J."/>
            <person name="Kisamo H."/>
            <person name="Kovar C.L."/>
            <person name="Lago L.A."/>
            <person name="Lai C.-Y."/>
            <person name="Laidlaw J."/>
            <person name="Lara F."/>
            <person name="Le T.-K."/>
            <person name="Lee S.L."/>
            <person name="Legall F.H."/>
            <person name="Lemon S.J."/>
            <person name="Lewis L.R."/>
            <person name="Li B."/>
            <person name="Liu Y."/>
            <person name="Liu Y.-S."/>
            <person name="Lopez J."/>
            <person name="Lozado R.J."/>
            <person name="Lu J."/>
            <person name="Madu R.C."/>
            <person name="Maheshwari M."/>
            <person name="Maheshwari R."/>
            <person name="Malloy K."/>
            <person name="Martinez E."/>
            <person name="Mathew T."/>
            <person name="Mercado I.C."/>
            <person name="Mercado C."/>
            <person name="Meyer B."/>
            <person name="Montgomery K."/>
            <person name="Morgan M.B."/>
            <person name="Munidasa M."/>
            <person name="Nazareth L.V."/>
            <person name="Nelson J."/>
            <person name="Ng B.M."/>
            <person name="Nguyen N.B."/>
            <person name="Nguyen P.Q."/>
            <person name="Nguyen T."/>
            <person name="Obregon M."/>
            <person name="Okwuonu G.O."/>
            <person name="Onwere C.G."/>
            <person name="Orozco G."/>
            <person name="Parra A."/>
            <person name="Patel S."/>
            <person name="Patil S."/>
            <person name="Perez A."/>
            <person name="Perez Y."/>
            <person name="Pham C."/>
            <person name="Primus E.L."/>
            <person name="Pu L.-L."/>
            <person name="Puazo M."/>
            <person name="Qin X."/>
            <person name="Quiroz J.B."/>
            <person name="Reese J."/>
            <person name="Richards S."/>
            <person name="Rives C.M."/>
            <person name="Robberts R."/>
            <person name="Ruiz S.J."/>
            <person name="Ruiz M.J."/>
            <person name="Santibanez J."/>
            <person name="Schneider B.W."/>
            <person name="Sisson I."/>
            <person name="Smith M."/>
            <person name="Sodergren E."/>
            <person name="Song X.-Z."/>
            <person name="Song B.B."/>
            <person name="Summersgill H."/>
            <person name="Thelus R."/>
            <person name="Thornton R.D."/>
            <person name="Trejos Z.Y."/>
            <person name="Usmani K."/>
            <person name="Vattathil S."/>
            <person name="Villasana D."/>
            <person name="Walker D.L."/>
            <person name="Wang S."/>
            <person name="Wang K."/>
            <person name="White C.S."/>
            <person name="Williams A.C."/>
            <person name="Williamson J."/>
            <person name="Wilson K."/>
            <person name="Woghiren I.O."/>
            <person name="Woodworth J.R."/>
            <person name="Worley K.C."/>
            <person name="Wright R.A."/>
            <person name="Wu W."/>
            <person name="Young L."/>
            <person name="Zhang L."/>
            <person name="Zhang J."/>
            <person name="Zhu Y."/>
            <person name="Muzny D.M."/>
            <person name="Weinstock G."/>
            <person name="Gibbs R.A."/>
        </authorList>
    </citation>
    <scope>NUCLEOTIDE SEQUENCE [LARGE SCALE GENOMIC DNA]</scope>
    <source>
        <strain evidence="2">LSR1</strain>
    </source>
</reference>
<dbReference type="PANTHER" id="PTHR16275:SF8">
    <property type="entry name" value="COILED-COIL DOMAIN-CONTAINING PROTEIN 40"/>
    <property type="match status" value="1"/>
</dbReference>
<organism evidence="1 2">
    <name type="scientific">Acyrthosiphon pisum</name>
    <name type="common">Pea aphid</name>
    <dbReference type="NCBI Taxonomy" id="7029"/>
    <lineage>
        <taxon>Eukaryota</taxon>
        <taxon>Metazoa</taxon>
        <taxon>Ecdysozoa</taxon>
        <taxon>Arthropoda</taxon>
        <taxon>Hexapoda</taxon>
        <taxon>Insecta</taxon>
        <taxon>Pterygota</taxon>
        <taxon>Neoptera</taxon>
        <taxon>Paraneoptera</taxon>
        <taxon>Hemiptera</taxon>
        <taxon>Sternorrhyncha</taxon>
        <taxon>Aphidomorpha</taxon>
        <taxon>Aphidoidea</taxon>
        <taxon>Aphididae</taxon>
        <taxon>Macrosiphini</taxon>
        <taxon>Acyrthosiphon</taxon>
    </lineage>
</organism>
<dbReference type="PANTHER" id="PTHR16275">
    <property type="entry name" value="COILED-COIL DOMAIN-CONTAINING PROTEIN 40"/>
    <property type="match status" value="1"/>
</dbReference>
<protein>
    <submittedName>
        <fullName evidence="1">Uncharacterized protein</fullName>
    </submittedName>
</protein>
<dbReference type="RefSeq" id="XP_029345787.1">
    <property type="nucleotide sequence ID" value="XM_029489927.1"/>
</dbReference>
<evidence type="ECO:0000313" key="1">
    <source>
        <dbReference type="EnsemblMetazoa" id="XP_029345787.1"/>
    </source>
</evidence>
<dbReference type="GO" id="GO:0035082">
    <property type="term" value="P:axoneme assembly"/>
    <property type="evidence" value="ECO:0007669"/>
    <property type="project" value="InterPro"/>
</dbReference>
<accession>A0A8R2JT83</accession>
<dbReference type="InterPro" id="IPR037386">
    <property type="entry name" value="CCDC40"/>
</dbReference>
<dbReference type="KEGG" id="api:115034142"/>
<keyword evidence="2" id="KW-1185">Reference proteome</keyword>
<dbReference type="Proteomes" id="UP000007819">
    <property type="component" value="Chromosome A2"/>
</dbReference>
<evidence type="ECO:0000313" key="2">
    <source>
        <dbReference type="Proteomes" id="UP000007819"/>
    </source>
</evidence>
<name>A0A8R2JT83_ACYPI</name>
<reference evidence="1" key="2">
    <citation type="submission" date="2022-06" db="UniProtKB">
        <authorList>
            <consortium name="EnsemblMetazoa"/>
        </authorList>
    </citation>
    <scope>IDENTIFICATION</scope>
</reference>